<evidence type="ECO:0000256" key="2">
    <source>
        <dbReference type="ARBA" id="ARBA00022737"/>
    </source>
</evidence>
<dbReference type="OrthoDB" id="311712at2759"/>
<comment type="caution">
    <text evidence="5">The sequence shown here is derived from an EMBL/GenBank/DDBJ whole genome shotgun (WGS) entry which is preliminary data.</text>
</comment>
<evidence type="ECO:0000313" key="6">
    <source>
        <dbReference type="Proteomes" id="UP000567179"/>
    </source>
</evidence>
<feature type="region of interest" description="Disordered" evidence="4">
    <location>
        <begin position="1151"/>
        <end position="1237"/>
    </location>
</feature>
<dbReference type="GO" id="GO:1904263">
    <property type="term" value="P:positive regulation of TORC1 signaling"/>
    <property type="evidence" value="ECO:0007669"/>
    <property type="project" value="TreeGrafter"/>
</dbReference>
<keyword evidence="2" id="KW-0677">Repeat</keyword>
<evidence type="ECO:0000313" key="5">
    <source>
        <dbReference type="EMBL" id="KAF5313003.1"/>
    </source>
</evidence>
<feature type="region of interest" description="Disordered" evidence="4">
    <location>
        <begin position="570"/>
        <end position="638"/>
    </location>
</feature>
<feature type="compositionally biased region" description="Basic and acidic residues" evidence="4">
    <location>
        <begin position="624"/>
        <end position="633"/>
    </location>
</feature>
<feature type="compositionally biased region" description="Basic and acidic residues" evidence="4">
    <location>
        <begin position="604"/>
        <end position="617"/>
    </location>
</feature>
<feature type="compositionally biased region" description="Polar residues" evidence="4">
    <location>
        <begin position="507"/>
        <end position="530"/>
    </location>
</feature>
<feature type="compositionally biased region" description="Polar residues" evidence="4">
    <location>
        <begin position="1"/>
        <end position="10"/>
    </location>
</feature>
<dbReference type="SUPFAM" id="SSF50978">
    <property type="entry name" value="WD40 repeat-like"/>
    <property type="match status" value="1"/>
</dbReference>
<dbReference type="PANTHER" id="PTHR46170:SF1">
    <property type="entry name" value="GATOR COMPLEX PROTEIN WDR59"/>
    <property type="match status" value="1"/>
</dbReference>
<feature type="repeat" description="WD" evidence="3">
    <location>
        <begin position="289"/>
        <end position="331"/>
    </location>
</feature>
<feature type="region of interest" description="Disordered" evidence="4">
    <location>
        <begin position="496"/>
        <end position="552"/>
    </location>
</feature>
<keyword evidence="1 3" id="KW-0853">WD repeat</keyword>
<dbReference type="InterPro" id="IPR036322">
    <property type="entry name" value="WD40_repeat_dom_sf"/>
</dbReference>
<proteinExistence type="predicted"/>
<feature type="compositionally biased region" description="Pro residues" evidence="4">
    <location>
        <begin position="836"/>
        <end position="853"/>
    </location>
</feature>
<dbReference type="InterPro" id="IPR001680">
    <property type="entry name" value="WD40_rpt"/>
</dbReference>
<dbReference type="GO" id="GO:0035859">
    <property type="term" value="C:Seh1-associated complex"/>
    <property type="evidence" value="ECO:0007669"/>
    <property type="project" value="TreeGrafter"/>
</dbReference>
<dbReference type="EMBL" id="JAACJJ010000056">
    <property type="protein sequence ID" value="KAF5313003.1"/>
    <property type="molecule type" value="Genomic_DNA"/>
</dbReference>
<organism evidence="5 6">
    <name type="scientific">Psilocybe cf. subviscida</name>
    <dbReference type="NCBI Taxonomy" id="2480587"/>
    <lineage>
        <taxon>Eukaryota</taxon>
        <taxon>Fungi</taxon>
        <taxon>Dikarya</taxon>
        <taxon>Basidiomycota</taxon>
        <taxon>Agaricomycotina</taxon>
        <taxon>Agaricomycetes</taxon>
        <taxon>Agaricomycetidae</taxon>
        <taxon>Agaricales</taxon>
        <taxon>Agaricineae</taxon>
        <taxon>Strophariaceae</taxon>
        <taxon>Psilocybe</taxon>
    </lineage>
</organism>
<feature type="region of interest" description="Disordered" evidence="4">
    <location>
        <begin position="826"/>
        <end position="865"/>
    </location>
</feature>
<dbReference type="GO" id="GO:0035591">
    <property type="term" value="F:signaling adaptor activity"/>
    <property type="evidence" value="ECO:0007669"/>
    <property type="project" value="TreeGrafter"/>
</dbReference>
<dbReference type="PROSITE" id="PS00678">
    <property type="entry name" value="WD_REPEATS_1"/>
    <property type="match status" value="2"/>
</dbReference>
<name>A0A8H5EUX8_9AGAR</name>
<feature type="compositionally biased region" description="Gly residues" evidence="4">
    <location>
        <begin position="570"/>
        <end position="586"/>
    </location>
</feature>
<evidence type="ECO:0000256" key="4">
    <source>
        <dbReference type="SAM" id="MobiDB-lite"/>
    </source>
</evidence>
<dbReference type="InterPro" id="IPR019775">
    <property type="entry name" value="WD40_repeat_CS"/>
</dbReference>
<dbReference type="PANTHER" id="PTHR46170">
    <property type="entry name" value="GATOR COMPLEX PROTEIN WDR59"/>
    <property type="match status" value="1"/>
</dbReference>
<dbReference type="Proteomes" id="UP000567179">
    <property type="component" value="Unassembled WGS sequence"/>
</dbReference>
<accession>A0A8H5EUX8</accession>
<dbReference type="PROSITE" id="PS50294">
    <property type="entry name" value="WD_REPEATS_REGION"/>
    <property type="match status" value="2"/>
</dbReference>
<dbReference type="InterPro" id="IPR015943">
    <property type="entry name" value="WD40/YVTN_repeat-like_dom_sf"/>
</dbReference>
<evidence type="ECO:0000256" key="3">
    <source>
        <dbReference type="PROSITE-ProRule" id="PRU00221"/>
    </source>
</evidence>
<dbReference type="PROSITE" id="PS50082">
    <property type="entry name" value="WD_REPEATS_2"/>
    <property type="match status" value="2"/>
</dbReference>
<feature type="compositionally biased region" description="Polar residues" evidence="4">
    <location>
        <begin position="1224"/>
        <end position="1233"/>
    </location>
</feature>
<feature type="compositionally biased region" description="Acidic residues" evidence="4">
    <location>
        <begin position="758"/>
        <end position="768"/>
    </location>
</feature>
<gene>
    <name evidence="5" type="ORF">D9619_003690</name>
</gene>
<protein>
    <recommendedName>
        <fullName evidence="7">RWD domain-containing protein</fullName>
    </recommendedName>
</protein>
<feature type="repeat" description="WD" evidence="3">
    <location>
        <begin position="202"/>
        <end position="237"/>
    </location>
</feature>
<dbReference type="InterPro" id="IPR049567">
    <property type="entry name" value="WDR59-like"/>
</dbReference>
<dbReference type="GO" id="GO:0034198">
    <property type="term" value="P:cellular response to amino acid starvation"/>
    <property type="evidence" value="ECO:0007669"/>
    <property type="project" value="TreeGrafter"/>
</dbReference>
<evidence type="ECO:0008006" key="7">
    <source>
        <dbReference type="Google" id="ProtNLM"/>
    </source>
</evidence>
<dbReference type="Gene3D" id="2.130.10.10">
    <property type="entry name" value="YVTN repeat-like/Quinoprotein amine dehydrogenase"/>
    <property type="match status" value="1"/>
</dbReference>
<dbReference type="SMART" id="SM00320">
    <property type="entry name" value="WD40"/>
    <property type="match status" value="5"/>
</dbReference>
<evidence type="ECO:0000256" key="1">
    <source>
        <dbReference type="ARBA" id="ARBA00022574"/>
    </source>
</evidence>
<dbReference type="GO" id="GO:0005774">
    <property type="term" value="C:vacuolar membrane"/>
    <property type="evidence" value="ECO:0007669"/>
    <property type="project" value="TreeGrafter"/>
</dbReference>
<feature type="compositionally biased region" description="Low complexity" evidence="4">
    <location>
        <begin position="1209"/>
        <end position="1223"/>
    </location>
</feature>
<feature type="compositionally biased region" description="Low complexity" evidence="4">
    <location>
        <begin position="587"/>
        <end position="603"/>
    </location>
</feature>
<feature type="region of interest" description="Disordered" evidence="4">
    <location>
        <begin position="754"/>
        <end position="778"/>
    </location>
</feature>
<dbReference type="Pfam" id="PF00400">
    <property type="entry name" value="WD40"/>
    <property type="match status" value="1"/>
</dbReference>
<sequence>MSRQGSSSPSYFAHSPGDHISTSRRPSWPHSLSELPNDTRVRSQKRPRHIESASSPNKIRKLSYAPSASLTTERSRKPRTSVDDTTEAQPAPVVPPLAEEGSGKSLWEMNVKYLVGDAVGNMSMSPSSRDIVLAARRGLFIIDLDTPLSVPRFMPQGGTWDVADVQWNPHPSHAQYIVSTSSERLLIWNLLLAGKTSIQHILRSHYRAITDINWHPAEGDVVVSTGIDSWIWAWDLREPGRPIFGLSAFNAAGTQIKWNNLDSNLLASSHSNEVLIWDRRKGSLPVTRIPAHSSKIYGIDWSRSSRNDLVTCSLDKTIKTWDIAATDTQTANPTAKSCIRTTYPVWRARNLPFGEGILALPQRSETTLEMYAKSKDSETPQLVETFEGHTDVVKEFVWRKTNTDDFQLITWSKDRTLRFWPVDPNVMQRVGYSPQIIRGRSMYPRTEVDFNGTFQTAPIEQEAQGAFPVLSAPVGNRGILAEVRAPRFKILQPLSIQQTGTGPGKPSATQFQTPSAAPTPDSANARNVSGSLVDGRSIGGKMSRGGVGPRNTAQVDPLLWLNSVRVGGAARGSSGGSGGGHGGNGSGSAAPSRLGSRSRPGSLAEKDGDRDDMESRQRSTSSVRDIDDKKFEGEGSQSLQDELTTVLHTLSANKIDLEKHDLTKKRTCTLGLHGPWGETSSVFVRVNFTFPRDYPHATYPSGIPTIELERNPLISVKNRNYILKQLRRIREHKRPCLEACLRFLLFADQGRSDHQISDSEESSSDEDEPSGKKKSREVTVSLLRNSKNLAEPRTSQGVFGPNGELICFFRSSPRLVQNVLRDLGKYSNNDQDAQSPPSPVDETPPSPRSPSPPAAMTGSQQGLSQKTSYFQSPALVSDAVRRLGLAATDRIVRPIDPKRPETGLNILRAMTNLLTIPQKQQPPNGFETRFPDDSRQNYELMPTRRSTVFLISTRNIAGADPTVVKDYVFSADSLAEVCDKNAVAAKEHGRFDHERIFRLLRTLFHDPTKDPSSSEDRTTSFISTELAIKIVSRLYKDTVRDRDVQMLAMMSAIMLQTNYAKALPPSIRRKIPTTTPLPSSSLRSSGAGGVDYFSLKAKHPNPTTFTAWARIPSPVVPTHTPALSSSNLSSRGSWTSFFGTGTMRQFMSGMQDSFKDGLSTPGEESNKQLTAKVDSPGSGSIPRGKPQQRTRKDSPNMSPALGSRSWNDNNSQSSTNLSGSYSSGHKQPSIRFSESSHQEKRSIVFEPPVHEPNPAPVFDKSLLEQFKFHVYFYGGILMRWQLYDKRLELLKAIKHQDTVYNRHHEQHTIGEMLRLYIYKKFNSIDHTVYKAFNAFAIEVVAEHLYLKTRIHVHSVTPHLKCRLVLSVVSRSKGSPVPASLALMLLIYLVGTRSVLRFLSAPQGVVVSALDRSPSLDLLRASA</sequence>
<reference evidence="5 6" key="1">
    <citation type="journal article" date="2020" name="ISME J.">
        <title>Uncovering the hidden diversity of litter-decomposition mechanisms in mushroom-forming fungi.</title>
        <authorList>
            <person name="Floudas D."/>
            <person name="Bentzer J."/>
            <person name="Ahren D."/>
            <person name="Johansson T."/>
            <person name="Persson P."/>
            <person name="Tunlid A."/>
        </authorList>
    </citation>
    <scope>NUCLEOTIDE SEQUENCE [LARGE SCALE GENOMIC DNA]</scope>
    <source>
        <strain evidence="5 6">CBS 101986</strain>
    </source>
</reference>
<keyword evidence="6" id="KW-1185">Reference proteome</keyword>
<feature type="region of interest" description="Disordered" evidence="4">
    <location>
        <begin position="1"/>
        <end position="100"/>
    </location>
</feature>